<evidence type="ECO:0000256" key="4">
    <source>
        <dbReference type="ARBA" id="ARBA00022989"/>
    </source>
</evidence>
<dbReference type="GO" id="GO:0044781">
    <property type="term" value="P:bacterial-type flagellum organization"/>
    <property type="evidence" value="ECO:0007669"/>
    <property type="project" value="InterPro"/>
</dbReference>
<sequence length="125" mass="13648">MTRLNSAATAETQQSWASVLRITEVAAGLPSSEARRPATPAVVTLQMVLEKLQAGWRWVERKRSQQISAKRLRVAETISLGEKRTLSIVTVDGSQYLIGSSAGGVQLLTKLDDATPNNSRDERSQ</sequence>
<dbReference type="GO" id="GO:0016020">
    <property type="term" value="C:membrane"/>
    <property type="evidence" value="ECO:0007669"/>
    <property type="project" value="InterPro"/>
</dbReference>
<comment type="subcellular location">
    <subcellularLocation>
        <location evidence="1">Cell membrane</location>
    </subcellularLocation>
</comment>
<evidence type="ECO:0000256" key="1">
    <source>
        <dbReference type="ARBA" id="ARBA00004236"/>
    </source>
</evidence>
<organism evidence="6 7">
    <name type="scientific">Granulicella aggregans</name>
    <dbReference type="NCBI Taxonomy" id="474949"/>
    <lineage>
        <taxon>Bacteria</taxon>
        <taxon>Pseudomonadati</taxon>
        <taxon>Acidobacteriota</taxon>
        <taxon>Terriglobia</taxon>
        <taxon>Terriglobales</taxon>
        <taxon>Acidobacteriaceae</taxon>
        <taxon>Granulicella</taxon>
    </lineage>
</organism>
<keyword evidence="2" id="KW-1003">Cell membrane</keyword>
<dbReference type="Proteomes" id="UP000540989">
    <property type="component" value="Unassembled WGS sequence"/>
</dbReference>
<accession>A0A7W8E3Q8</accession>
<keyword evidence="7" id="KW-1185">Reference proteome</keyword>
<evidence type="ECO:0000256" key="3">
    <source>
        <dbReference type="ARBA" id="ARBA00022692"/>
    </source>
</evidence>
<reference evidence="6 7" key="1">
    <citation type="submission" date="2020-08" db="EMBL/GenBank/DDBJ databases">
        <title>Genomic Encyclopedia of Type Strains, Phase IV (KMG-V): Genome sequencing to study the core and pangenomes of soil and plant-associated prokaryotes.</title>
        <authorList>
            <person name="Whitman W."/>
        </authorList>
    </citation>
    <scope>NUCLEOTIDE SEQUENCE [LARGE SCALE GENOMIC DNA]</scope>
    <source>
        <strain evidence="6 7">M8UP14</strain>
    </source>
</reference>
<evidence type="ECO:0000256" key="5">
    <source>
        <dbReference type="ARBA" id="ARBA00023136"/>
    </source>
</evidence>
<dbReference type="InterPro" id="IPR022781">
    <property type="entry name" value="Flagellar_biosynth_FliO"/>
</dbReference>
<keyword evidence="4" id="KW-1133">Transmembrane helix</keyword>
<dbReference type="RefSeq" id="WP_184214038.1">
    <property type="nucleotide sequence ID" value="NZ_JACHIP010000001.1"/>
</dbReference>
<evidence type="ECO:0000313" key="7">
    <source>
        <dbReference type="Proteomes" id="UP000540989"/>
    </source>
</evidence>
<evidence type="ECO:0008006" key="8">
    <source>
        <dbReference type="Google" id="ProtNLM"/>
    </source>
</evidence>
<keyword evidence="3" id="KW-0812">Transmembrane</keyword>
<evidence type="ECO:0000313" key="6">
    <source>
        <dbReference type="EMBL" id="MBB5056390.1"/>
    </source>
</evidence>
<dbReference type="Pfam" id="PF04347">
    <property type="entry name" value="FliO"/>
    <property type="match status" value="1"/>
</dbReference>
<keyword evidence="5" id="KW-0472">Membrane</keyword>
<comment type="caution">
    <text evidence="6">The sequence shown here is derived from an EMBL/GenBank/DDBJ whole genome shotgun (WGS) entry which is preliminary data.</text>
</comment>
<name>A0A7W8E3Q8_9BACT</name>
<evidence type="ECO:0000256" key="2">
    <source>
        <dbReference type="ARBA" id="ARBA00022475"/>
    </source>
</evidence>
<protein>
    <recommendedName>
        <fullName evidence="8">Flagellar biosynthesis protein FliO</fullName>
    </recommendedName>
</protein>
<dbReference type="AlphaFoldDB" id="A0A7W8E3Q8"/>
<gene>
    <name evidence="6" type="ORF">HDF16_001059</name>
</gene>
<proteinExistence type="predicted"/>
<dbReference type="EMBL" id="JACHIP010000001">
    <property type="protein sequence ID" value="MBB5056390.1"/>
    <property type="molecule type" value="Genomic_DNA"/>
</dbReference>